<dbReference type="FunCoup" id="D8PPV9">
    <property type="interactions" value="30"/>
</dbReference>
<dbReference type="AlphaFoldDB" id="D8PPV9"/>
<protein>
    <recommendedName>
        <fullName evidence="6">Asparaginase</fullName>
    </recommendedName>
</protein>
<proteinExistence type="predicted"/>
<dbReference type="OrthoDB" id="2262349at2759"/>
<dbReference type="Proteomes" id="UP000007431">
    <property type="component" value="Unassembled WGS sequence"/>
</dbReference>
<dbReference type="OMA" id="MGIIMVD"/>
<evidence type="ECO:0000256" key="3">
    <source>
        <dbReference type="PIRSR" id="PIRSR600246-3"/>
    </source>
</evidence>
<accession>D8PPV9</accession>
<dbReference type="CDD" id="cd04701">
    <property type="entry name" value="Asparaginase_2"/>
    <property type="match status" value="1"/>
</dbReference>
<evidence type="ECO:0000313" key="4">
    <source>
        <dbReference type="EMBL" id="EFJ03711.1"/>
    </source>
</evidence>
<dbReference type="PANTHER" id="PTHR10188">
    <property type="entry name" value="L-ASPARAGINASE"/>
    <property type="match status" value="1"/>
</dbReference>
<dbReference type="Pfam" id="PF01112">
    <property type="entry name" value="Asparaginase_2"/>
    <property type="match status" value="2"/>
</dbReference>
<organism evidence="5">
    <name type="scientific">Schizophyllum commune (strain H4-8 / FGSC 9210)</name>
    <name type="common">Split gill fungus</name>
    <dbReference type="NCBI Taxonomy" id="578458"/>
    <lineage>
        <taxon>Eukaryota</taxon>
        <taxon>Fungi</taxon>
        <taxon>Dikarya</taxon>
        <taxon>Basidiomycota</taxon>
        <taxon>Agaricomycotina</taxon>
        <taxon>Agaricomycetes</taxon>
        <taxon>Agaricomycetidae</taxon>
        <taxon>Agaricales</taxon>
        <taxon>Schizophyllaceae</taxon>
        <taxon>Schizophyllum</taxon>
    </lineage>
</organism>
<feature type="binding site" evidence="2">
    <location>
        <begin position="260"/>
        <end position="263"/>
    </location>
    <ligand>
        <name>substrate</name>
    </ligand>
</feature>
<keyword evidence="5" id="KW-1185">Reference proteome</keyword>
<name>D8PPV9_SCHCM</name>
<feature type="binding site" evidence="2">
    <location>
        <begin position="305"/>
        <end position="308"/>
    </location>
    <ligand>
        <name>substrate</name>
    </ligand>
</feature>
<evidence type="ECO:0000256" key="1">
    <source>
        <dbReference type="PIRSR" id="PIRSR600246-1"/>
    </source>
</evidence>
<dbReference type="GO" id="GO:0016787">
    <property type="term" value="F:hydrolase activity"/>
    <property type="evidence" value="ECO:0007669"/>
    <property type="project" value="InterPro"/>
</dbReference>
<evidence type="ECO:0000313" key="5">
    <source>
        <dbReference type="Proteomes" id="UP000007431"/>
    </source>
</evidence>
<dbReference type="GeneID" id="9584917"/>
<feature type="site" description="Cleavage; by autolysis" evidence="3">
    <location>
        <begin position="231"/>
        <end position="232"/>
    </location>
</feature>
<dbReference type="HOGENOM" id="CLU_021603_1_0_1"/>
<dbReference type="InterPro" id="IPR000246">
    <property type="entry name" value="Peptidase_T2"/>
</dbReference>
<dbReference type="STRING" id="578458.D8PPV9"/>
<sequence>MYVGIRAPRPTEAWPCARRNDKAACSLTSSTMSPRYLLVVHGGAGTMTKAGSTPEQRAAYKSTLRRALQAGHEVLSAGGEAMDAVVASVTVLEDCPLFNAGKGAVFNTDGRNELEASITLSKPPAAHPDIPIGRRGIGATLLTHIKNPCQLVRALYLNPSLAPHTFLSAPAAETLGEVLGIETVDEDYFWTEKRWKEHRRGLGLPEEVPPAQKKRSEAEGDLAPLEELPKGTVGAVALDINGCIASCTSTGGRTNKLPGRIGDTPIMGAGFWAEQWQAGGGFWTSFVRKITGKLARTYAMGLSGTGDGDYFIRQSTGATISHLVRYAGLSLKDACVKAMQSLRRDGGDGGVIALDSEGNWAMPMNCEGMYRGVIGEDGVPKVAIFADEELA</sequence>
<evidence type="ECO:0000256" key="2">
    <source>
        <dbReference type="PIRSR" id="PIRSR600246-2"/>
    </source>
</evidence>
<dbReference type="RefSeq" id="XP_003038613.1">
    <property type="nucleotide sequence ID" value="XM_003038567.1"/>
</dbReference>
<dbReference type="VEuPathDB" id="FungiDB:SCHCODRAFT_02566323"/>
<gene>
    <name evidence="4" type="ORF">SCHCODRAFT_47760</name>
</gene>
<dbReference type="Gene3D" id="3.60.20.30">
    <property type="entry name" value="(Glycosyl)asparaginase"/>
    <property type="match status" value="1"/>
</dbReference>
<dbReference type="GO" id="GO:0005737">
    <property type="term" value="C:cytoplasm"/>
    <property type="evidence" value="ECO:0007669"/>
    <property type="project" value="TreeGrafter"/>
</dbReference>
<dbReference type="EMBL" id="GL377302">
    <property type="protein sequence ID" value="EFJ03711.1"/>
    <property type="molecule type" value="Genomic_DNA"/>
</dbReference>
<reference evidence="4 5" key="1">
    <citation type="journal article" date="2010" name="Nat. Biotechnol.">
        <title>Genome sequence of the model mushroom Schizophyllum commune.</title>
        <authorList>
            <person name="Ohm R.A."/>
            <person name="de Jong J.F."/>
            <person name="Lugones L.G."/>
            <person name="Aerts A."/>
            <person name="Kothe E."/>
            <person name="Stajich J.E."/>
            <person name="de Vries R.P."/>
            <person name="Record E."/>
            <person name="Levasseur A."/>
            <person name="Baker S.E."/>
            <person name="Bartholomew K.A."/>
            <person name="Coutinho P.M."/>
            <person name="Erdmann S."/>
            <person name="Fowler T.J."/>
            <person name="Gathman A.C."/>
            <person name="Lombard V."/>
            <person name="Henrissat B."/>
            <person name="Knabe N."/>
            <person name="Kuees U."/>
            <person name="Lilly W.W."/>
            <person name="Lindquist E."/>
            <person name="Lucas S."/>
            <person name="Magnuson J.K."/>
            <person name="Piumi F."/>
            <person name="Raudaskoski M."/>
            <person name="Salamov A."/>
            <person name="Schmutz J."/>
            <person name="Schwarze F.W.M.R."/>
            <person name="vanKuyk P.A."/>
            <person name="Horton J.S."/>
            <person name="Grigoriev I.V."/>
            <person name="Woesten H.A.B."/>
        </authorList>
    </citation>
    <scope>NUCLEOTIDE SEQUENCE [LARGE SCALE GENOMIC DNA]</scope>
    <source>
        <strain evidence="5">H4-8 / FGSC 9210</strain>
    </source>
</reference>
<dbReference type="eggNOG" id="KOG1592">
    <property type="taxonomic scope" value="Eukaryota"/>
</dbReference>
<dbReference type="KEGG" id="scm:SCHCO_02566323"/>
<feature type="active site" description="Nucleophile" evidence="1">
    <location>
        <position position="232"/>
    </location>
</feature>
<dbReference type="SUPFAM" id="SSF56235">
    <property type="entry name" value="N-terminal nucleophile aminohydrolases (Ntn hydrolases)"/>
    <property type="match status" value="1"/>
</dbReference>
<dbReference type="PANTHER" id="PTHR10188:SF43">
    <property type="entry name" value="ASPARAGINASE (EUROFUNG)"/>
    <property type="match status" value="1"/>
</dbReference>
<dbReference type="InterPro" id="IPR029055">
    <property type="entry name" value="Ntn_hydrolases_N"/>
</dbReference>
<evidence type="ECO:0008006" key="6">
    <source>
        <dbReference type="Google" id="ProtNLM"/>
    </source>
</evidence>
<dbReference type="InParanoid" id="D8PPV9"/>